<dbReference type="Gene3D" id="2.30.110.10">
    <property type="entry name" value="Electron Transport, Fmn-binding Protein, Chain A"/>
    <property type="match status" value="1"/>
</dbReference>
<dbReference type="PANTHER" id="PTHR28243">
    <property type="entry name" value="AGL049CP"/>
    <property type="match status" value="1"/>
</dbReference>
<reference evidence="1 2" key="1">
    <citation type="submission" date="2021-08" db="EMBL/GenBank/DDBJ databases">
        <title>Draft genome sequence of Spirulina subsalsa with high tolerance to salinity and hype-accumulation of phycocyanin.</title>
        <authorList>
            <person name="Pei H."/>
            <person name="Jiang L."/>
        </authorList>
    </citation>
    <scope>NUCLEOTIDE SEQUENCE [LARGE SCALE GENOMIC DNA]</scope>
    <source>
        <strain evidence="1 2">FACHB-351</strain>
    </source>
</reference>
<proteinExistence type="predicted"/>
<dbReference type="SUPFAM" id="SSF50475">
    <property type="entry name" value="FMN-binding split barrel"/>
    <property type="match status" value="1"/>
</dbReference>
<accession>A0ABT3L4N3</accession>
<name>A0ABT3L4N3_9CYAN</name>
<comment type="caution">
    <text evidence="1">The sequence shown here is derived from an EMBL/GenBank/DDBJ whole genome shotgun (WGS) entry which is preliminary data.</text>
</comment>
<evidence type="ECO:0008006" key="3">
    <source>
        <dbReference type="Google" id="ProtNLM"/>
    </source>
</evidence>
<evidence type="ECO:0000313" key="2">
    <source>
        <dbReference type="Proteomes" id="UP001526426"/>
    </source>
</evidence>
<dbReference type="InterPro" id="IPR012349">
    <property type="entry name" value="Split_barrel_FMN-bd"/>
</dbReference>
<protein>
    <recommendedName>
        <fullName evidence="3">Pyridoxamine 5'-phosphate oxidase Alr4036 family FMN-binding domain-containing protein</fullName>
    </recommendedName>
</protein>
<organism evidence="1 2">
    <name type="scientific">Spirulina subsalsa FACHB-351</name>
    <dbReference type="NCBI Taxonomy" id="234711"/>
    <lineage>
        <taxon>Bacteria</taxon>
        <taxon>Bacillati</taxon>
        <taxon>Cyanobacteriota</taxon>
        <taxon>Cyanophyceae</taxon>
        <taxon>Spirulinales</taxon>
        <taxon>Spirulinaceae</taxon>
        <taxon>Spirulina</taxon>
    </lineage>
</organism>
<dbReference type="Proteomes" id="UP001526426">
    <property type="component" value="Unassembled WGS sequence"/>
</dbReference>
<keyword evidence="2" id="KW-1185">Reference proteome</keyword>
<evidence type="ECO:0000313" key="1">
    <source>
        <dbReference type="EMBL" id="MCW6036470.1"/>
    </source>
</evidence>
<dbReference type="PANTHER" id="PTHR28243:SF1">
    <property type="entry name" value="PYRIDOXAMINE 5'-PHOSPHATE OXIDASE ALR4036 FAMILY FMN-BINDING DOMAIN-CONTAINING PROTEIN"/>
    <property type="match status" value="1"/>
</dbReference>
<gene>
    <name evidence="1" type="ORF">K4A83_09335</name>
</gene>
<dbReference type="EMBL" id="JAIHOM010000037">
    <property type="protein sequence ID" value="MCW6036470.1"/>
    <property type="molecule type" value="Genomic_DNA"/>
</dbReference>
<sequence>MTSTCSEVGECVANPVQMIDDHYPHATGQQLRLETWQSLSDAARLQFAWPTPKAPREPNPEAFRPPPPSPEIPLPTFCLLCLSPQRVEHLELRGDPQNRWLFWLDEGNLWQQQGVNP</sequence>